<comment type="caution">
    <text evidence="3">The sequence shown here is derived from an EMBL/GenBank/DDBJ whole genome shotgun (WGS) entry which is preliminary data.</text>
</comment>
<dbReference type="EMBL" id="WJXA01000009">
    <property type="protein sequence ID" value="KAF7132821.1"/>
    <property type="molecule type" value="Genomic_DNA"/>
</dbReference>
<feature type="region of interest" description="Disordered" evidence="1">
    <location>
        <begin position="1"/>
        <end position="47"/>
    </location>
</feature>
<feature type="compositionally biased region" description="Basic and acidic residues" evidence="1">
    <location>
        <begin position="1"/>
        <end position="15"/>
    </location>
</feature>
<organism evidence="3 4">
    <name type="scientific">Rhododendron simsii</name>
    <name type="common">Sims's rhododendron</name>
    <dbReference type="NCBI Taxonomy" id="118357"/>
    <lineage>
        <taxon>Eukaryota</taxon>
        <taxon>Viridiplantae</taxon>
        <taxon>Streptophyta</taxon>
        <taxon>Embryophyta</taxon>
        <taxon>Tracheophyta</taxon>
        <taxon>Spermatophyta</taxon>
        <taxon>Magnoliopsida</taxon>
        <taxon>eudicotyledons</taxon>
        <taxon>Gunneridae</taxon>
        <taxon>Pentapetalae</taxon>
        <taxon>asterids</taxon>
        <taxon>Ericales</taxon>
        <taxon>Ericaceae</taxon>
        <taxon>Ericoideae</taxon>
        <taxon>Rhodoreae</taxon>
        <taxon>Rhododendron</taxon>
    </lineage>
</organism>
<dbReference type="PANTHER" id="PTHR33143">
    <property type="entry name" value="F16F4.1 PROTEIN-RELATED"/>
    <property type="match status" value="1"/>
</dbReference>
<name>A0A834GEK0_RHOSS</name>
<sequence>MSPEKTHSQEEERRAINGPRPTPLRIKMNSKAVKKPSSSNFSKARNSDHHHPVIIYAHSPKIIHAKARDFRALVQNLTGFSRPKEAIENEKEITAEVEHSNGSSSSITTEEISSSSHQYLADMPLFTPNSTNLLFSPLPMYRYSDAVSFSPLPNMGSSISPSLFAVKKEFPKF</sequence>
<proteinExistence type="predicted"/>
<keyword evidence="4" id="KW-1185">Reference proteome</keyword>
<accession>A0A834GEK0</accession>
<dbReference type="GO" id="GO:0005634">
    <property type="term" value="C:nucleus"/>
    <property type="evidence" value="ECO:0007669"/>
    <property type="project" value="TreeGrafter"/>
</dbReference>
<evidence type="ECO:0000313" key="4">
    <source>
        <dbReference type="Proteomes" id="UP000626092"/>
    </source>
</evidence>
<evidence type="ECO:0000313" key="3">
    <source>
        <dbReference type="EMBL" id="KAF7132821.1"/>
    </source>
</evidence>
<protein>
    <recommendedName>
        <fullName evidence="2">VQ domain-containing protein</fullName>
    </recommendedName>
</protein>
<dbReference type="Proteomes" id="UP000626092">
    <property type="component" value="Unassembled WGS sequence"/>
</dbReference>
<dbReference type="OrthoDB" id="1917757at2759"/>
<gene>
    <name evidence="3" type="ORF">RHSIM_Rhsim09G0107000</name>
</gene>
<reference evidence="3" key="1">
    <citation type="submission" date="2019-11" db="EMBL/GenBank/DDBJ databases">
        <authorList>
            <person name="Liu Y."/>
            <person name="Hou J."/>
            <person name="Li T.-Q."/>
            <person name="Guan C.-H."/>
            <person name="Wu X."/>
            <person name="Wu H.-Z."/>
            <person name="Ling F."/>
            <person name="Zhang R."/>
            <person name="Shi X.-G."/>
            <person name="Ren J.-P."/>
            <person name="Chen E.-F."/>
            <person name="Sun J.-M."/>
        </authorList>
    </citation>
    <scope>NUCLEOTIDE SEQUENCE</scope>
    <source>
        <strain evidence="3">Adult_tree_wgs_1</strain>
        <tissue evidence="3">Leaves</tissue>
    </source>
</reference>
<dbReference type="AlphaFoldDB" id="A0A834GEK0"/>
<evidence type="ECO:0000259" key="2">
    <source>
        <dbReference type="Pfam" id="PF05678"/>
    </source>
</evidence>
<dbReference type="PANTHER" id="PTHR33143:SF76">
    <property type="entry name" value="VQ MOTIF-CONTAINING PROTEIN 8, CHLOROPLASTIC"/>
    <property type="match status" value="1"/>
</dbReference>
<dbReference type="InterPro" id="IPR008889">
    <property type="entry name" value="VQ"/>
</dbReference>
<dbReference type="Pfam" id="PF05678">
    <property type="entry name" value="VQ"/>
    <property type="match status" value="1"/>
</dbReference>
<dbReference type="InterPro" id="IPR039607">
    <property type="entry name" value="VQ_8/17/18/20/21/25"/>
</dbReference>
<evidence type="ECO:0000256" key="1">
    <source>
        <dbReference type="SAM" id="MobiDB-lite"/>
    </source>
</evidence>
<feature type="domain" description="VQ" evidence="2">
    <location>
        <begin position="58"/>
        <end position="79"/>
    </location>
</feature>